<feature type="domain" description="GH3 C-terminal" evidence="2">
    <location>
        <begin position="435"/>
        <end position="542"/>
    </location>
</feature>
<evidence type="ECO:0000313" key="3">
    <source>
        <dbReference type="EMBL" id="NVN10135.1"/>
    </source>
</evidence>
<evidence type="ECO:0000313" key="4">
    <source>
        <dbReference type="Proteomes" id="UP000534870"/>
    </source>
</evidence>
<dbReference type="InterPro" id="IPR055377">
    <property type="entry name" value="GH3_M"/>
</dbReference>
<dbReference type="Pfam" id="PF03321">
    <property type="entry name" value="GH3"/>
    <property type="match status" value="1"/>
</dbReference>
<evidence type="ECO:0000259" key="2">
    <source>
        <dbReference type="Pfam" id="PF23572"/>
    </source>
</evidence>
<proteinExistence type="predicted"/>
<dbReference type="Proteomes" id="UP000534870">
    <property type="component" value="Unassembled WGS sequence"/>
</dbReference>
<dbReference type="EMBL" id="JABXXP010000019">
    <property type="protein sequence ID" value="NVN10135.1"/>
    <property type="molecule type" value="Genomic_DNA"/>
</dbReference>
<dbReference type="AlphaFoldDB" id="A0A7Y7M3X3"/>
<protein>
    <submittedName>
        <fullName evidence="3">GH3 auxin-responsive promoter family protein</fullName>
    </submittedName>
</protein>
<name>A0A7Y7M3X3_9PROT</name>
<dbReference type="PANTHER" id="PTHR31901:SF9">
    <property type="entry name" value="GH3 DOMAIN-CONTAINING PROTEIN"/>
    <property type="match status" value="1"/>
</dbReference>
<dbReference type="InterPro" id="IPR004993">
    <property type="entry name" value="GH3"/>
</dbReference>
<dbReference type="RefSeq" id="WP_176638920.1">
    <property type="nucleotide sequence ID" value="NZ_JABXXP010000019.1"/>
</dbReference>
<dbReference type="SUPFAM" id="SSF56801">
    <property type="entry name" value="Acetyl-CoA synthetase-like"/>
    <property type="match status" value="1"/>
</dbReference>
<evidence type="ECO:0000259" key="1">
    <source>
        <dbReference type="Pfam" id="PF23571"/>
    </source>
</evidence>
<reference evidence="3 4" key="1">
    <citation type="submission" date="2020-06" db="EMBL/GenBank/DDBJ databases">
        <title>Description of novel acetic acid bacteria.</title>
        <authorList>
            <person name="Sombolestani A."/>
        </authorList>
    </citation>
    <scope>NUCLEOTIDE SEQUENCE [LARGE SCALE GENOMIC DNA]</scope>
    <source>
        <strain evidence="3 4">LMG 31431</strain>
    </source>
</reference>
<comment type="caution">
    <text evidence="3">The sequence shown here is derived from an EMBL/GenBank/DDBJ whole genome shotgun (WGS) entry which is preliminary data.</text>
</comment>
<dbReference type="GO" id="GO:0016881">
    <property type="term" value="F:acid-amino acid ligase activity"/>
    <property type="evidence" value="ECO:0007669"/>
    <property type="project" value="TreeGrafter"/>
</dbReference>
<accession>A0A7Y7M3X3</accession>
<gene>
    <name evidence="3" type="ORF">HUK84_03055</name>
</gene>
<dbReference type="PANTHER" id="PTHR31901">
    <property type="entry name" value="GH3 DOMAIN-CONTAINING PROTEIN"/>
    <property type="match status" value="1"/>
</dbReference>
<dbReference type="GO" id="GO:0005737">
    <property type="term" value="C:cytoplasm"/>
    <property type="evidence" value="ECO:0007669"/>
    <property type="project" value="TreeGrafter"/>
</dbReference>
<dbReference type="Pfam" id="PF23572">
    <property type="entry name" value="GH3_C"/>
    <property type="match status" value="1"/>
</dbReference>
<dbReference type="InterPro" id="IPR055378">
    <property type="entry name" value="GH3_C"/>
</dbReference>
<dbReference type="Pfam" id="PF23571">
    <property type="entry name" value="GH3_M"/>
    <property type="match status" value="1"/>
</dbReference>
<feature type="domain" description="GH3 middle" evidence="1">
    <location>
        <begin position="344"/>
        <end position="419"/>
    </location>
</feature>
<organism evidence="3 4">
    <name type="scientific">Nguyenibacter vanlangensis</name>
    <dbReference type="NCBI Taxonomy" id="1216886"/>
    <lineage>
        <taxon>Bacteria</taxon>
        <taxon>Pseudomonadati</taxon>
        <taxon>Pseudomonadota</taxon>
        <taxon>Alphaproteobacteria</taxon>
        <taxon>Acetobacterales</taxon>
        <taxon>Acetobacteraceae</taxon>
        <taxon>Nguyenibacter</taxon>
    </lineage>
</organism>
<sequence length="568" mass="63915">MATTDWSLNWFDRRSSFIEECNAARNALIDDLADGAATQQRVLDDIYRICGPSQSWQQSGYSDAIRRGATFREIVPIRTYADFEPLIDSEVHTKGGVLSTSPVRRWLKTSGTTGKPKRIPYTDHWMTAYRVPAMKAMWGTFLLNCPELLAHPYATFDTQTVREVPGDHIFGVPYQGISNRNPPLGASDWTPPWYEAPWYIPSLPSDHLTKMYYRLRWLVTKDVRFLTAINPSTILSILDSLRLFASVLVKEIADGSVAGINMVAPDPEAARRLEKILGRSTYSLNDVWPDLMHYSTWASAAARLYDAQMLHALPCAKRLPFMSCGTEGVVTIPLDGSQSGQPLAVDQAWFEFIPAEDEPNEYLNGKRRTDTLLYDELDVGKEYHVIMSQLNGLTRLYTGDIFSVEKIEAGVPYIYFTRRHGVYHSFTGEKLTEAEVVSAIERGLAQFGAPLGLFLCGARWGSPPGYSIAIELHLPRKLDVTEIATAIDLHLQHISIEYASKRESGRLDGIQVALIQHQAIAKYVESKRNPGNTTQYKYKPFHKDTSFLDELVRDNNIIQGEMHGVSVT</sequence>